<evidence type="ECO:0000256" key="1">
    <source>
        <dbReference type="SAM" id="Phobius"/>
    </source>
</evidence>
<dbReference type="FunFam" id="3.40.720.10:FF:000017">
    <property type="entry name" value="Predicted protein"/>
    <property type="match status" value="1"/>
</dbReference>
<dbReference type="Proteomes" id="UP000887116">
    <property type="component" value="Unassembled WGS sequence"/>
</dbReference>
<dbReference type="EMBL" id="BMAO01011074">
    <property type="protein sequence ID" value="GFQ71149.1"/>
    <property type="molecule type" value="Genomic_DNA"/>
</dbReference>
<dbReference type="PANTHER" id="PTHR10974">
    <property type="entry name" value="FI08016P-RELATED"/>
    <property type="match status" value="1"/>
</dbReference>
<proteinExistence type="predicted"/>
<dbReference type="InterPro" id="IPR004245">
    <property type="entry name" value="DUF229"/>
</dbReference>
<reference evidence="2" key="1">
    <citation type="submission" date="2020-07" db="EMBL/GenBank/DDBJ databases">
        <title>Multicomponent nature underlies the extraordinary mechanical properties of spider dragline silk.</title>
        <authorList>
            <person name="Kono N."/>
            <person name="Nakamura H."/>
            <person name="Mori M."/>
            <person name="Yoshida Y."/>
            <person name="Ohtoshi R."/>
            <person name="Malay A.D."/>
            <person name="Moran D.A.P."/>
            <person name="Tomita M."/>
            <person name="Numata K."/>
            <person name="Arakawa K."/>
        </authorList>
    </citation>
    <scope>NUCLEOTIDE SEQUENCE</scope>
</reference>
<keyword evidence="1" id="KW-0472">Membrane</keyword>
<organism evidence="2 3">
    <name type="scientific">Trichonephila clavata</name>
    <name type="common">Joro spider</name>
    <name type="synonym">Nephila clavata</name>
    <dbReference type="NCBI Taxonomy" id="2740835"/>
    <lineage>
        <taxon>Eukaryota</taxon>
        <taxon>Metazoa</taxon>
        <taxon>Ecdysozoa</taxon>
        <taxon>Arthropoda</taxon>
        <taxon>Chelicerata</taxon>
        <taxon>Arachnida</taxon>
        <taxon>Araneae</taxon>
        <taxon>Araneomorphae</taxon>
        <taxon>Entelegynae</taxon>
        <taxon>Araneoidea</taxon>
        <taxon>Nephilidae</taxon>
        <taxon>Trichonephila</taxon>
    </lineage>
</organism>
<sequence>MGIIVRRRQFTILILICSISLFLFGWHSRTQDNRTITDVHSIYKNELIRYDKQISGSNKDHFSNPINEFHYDVINGEKPREQLYPQESQKLNHLPFLIHTGTQEEFEFSDSPEYEEVTLGFKRLPDVQQWVSEESTIEKVSPTPPVRLPPGQNVPSPIEAGKYFLKLETMKQNIYPKLIADNTTQIGLPDTETTTDPSLILDTPGCKVPKLDPWDPSVIDLIELQDEYICPGPPLFMKPSPDGSIILEETILEEYYGMKATELVCEYQPIFRQHEEETGIRENSFGAGNKSILEFGVPLNEDYVGVGCHMQDSIFEQFFSLVRLKEEVEEKTSSKIPPSPRLNVILAGIDSVSKLNFLRHFPRSHAFLHEKLTPFEMNGYTKVGDNTFPNLIPMLTGHFVEHYWNESMKNTMFFDDLDLIWKNYADRGYRTFYAEDSPYTGTFNYLKRGFYDPPTDYYFRPVALALEYSNLKKEPIQDHCLNSQLETDMIYDYLRDFLKAMESRPHFAFAMVSTLTHDVLNWAGWADAPTVRLLEDLSNMGALNNSFFVLFSDHGIRFGEIRETYIGKFEERMPLMYIHFPKWFLDQYPVHAKNLRTNQNRLMTLFDIHATMVHLLDLNKPAEERAAVTLGQSLLEELSPNRTCEDANILQHWCPCQTLEAVPSNSSEAIKASQAIVDNINSKLEPYSRICETLEVDKIRDARIGQANDLVLRFLRAENWVENRTIVLGDRVKPIADYMITLVAKPGGAVFEGTVRHDPNNDSYKVMGISRINLYGTTSWCIDSQKMKIYCYCKDQHQL</sequence>
<accession>A0A8X6KEE7</accession>
<dbReference type="CDD" id="cd16021">
    <property type="entry name" value="ALP_like"/>
    <property type="match status" value="1"/>
</dbReference>
<dbReference type="AlphaFoldDB" id="A0A8X6KEE7"/>
<dbReference type="PANTHER" id="PTHR10974:SF1">
    <property type="entry name" value="FI08016P-RELATED"/>
    <property type="match status" value="1"/>
</dbReference>
<dbReference type="Gene3D" id="3.40.720.10">
    <property type="entry name" value="Alkaline Phosphatase, subunit A"/>
    <property type="match status" value="1"/>
</dbReference>
<name>A0A8X6KEE7_TRICU</name>
<dbReference type="GO" id="GO:0005615">
    <property type="term" value="C:extracellular space"/>
    <property type="evidence" value="ECO:0007669"/>
    <property type="project" value="TreeGrafter"/>
</dbReference>
<dbReference type="Pfam" id="PF02995">
    <property type="entry name" value="DUF229"/>
    <property type="match status" value="1"/>
</dbReference>
<dbReference type="OrthoDB" id="6412279at2759"/>
<gene>
    <name evidence="2" type="primary">AVEN_137109_1</name>
    <name evidence="2" type="ORF">TNCT_224831</name>
</gene>
<dbReference type="InterPro" id="IPR017850">
    <property type="entry name" value="Alkaline_phosphatase_core_sf"/>
</dbReference>
<protein>
    <submittedName>
        <fullName evidence="2">Uncharacterized protein</fullName>
    </submittedName>
</protein>
<keyword evidence="1" id="KW-1133">Transmembrane helix</keyword>
<dbReference type="SUPFAM" id="SSF53649">
    <property type="entry name" value="Alkaline phosphatase-like"/>
    <property type="match status" value="1"/>
</dbReference>
<evidence type="ECO:0000313" key="3">
    <source>
        <dbReference type="Proteomes" id="UP000887116"/>
    </source>
</evidence>
<comment type="caution">
    <text evidence="2">The sequence shown here is derived from an EMBL/GenBank/DDBJ whole genome shotgun (WGS) entry which is preliminary data.</text>
</comment>
<evidence type="ECO:0000313" key="2">
    <source>
        <dbReference type="EMBL" id="GFQ71149.1"/>
    </source>
</evidence>
<keyword evidence="3" id="KW-1185">Reference proteome</keyword>
<keyword evidence="1" id="KW-0812">Transmembrane</keyword>
<feature type="transmembrane region" description="Helical" evidence="1">
    <location>
        <begin position="12"/>
        <end position="28"/>
    </location>
</feature>